<dbReference type="CDD" id="cd00565">
    <property type="entry name" value="Ubl_ThiS"/>
    <property type="match status" value="1"/>
</dbReference>
<dbReference type="PANTHER" id="PTHR34472">
    <property type="entry name" value="SULFUR CARRIER PROTEIN THIS"/>
    <property type="match status" value="1"/>
</dbReference>
<evidence type="ECO:0000313" key="1">
    <source>
        <dbReference type="EMBL" id="VAX39555.1"/>
    </source>
</evidence>
<dbReference type="InterPro" id="IPR010035">
    <property type="entry name" value="Thi_S"/>
</dbReference>
<proteinExistence type="predicted"/>
<accession>A0A3B1E2E7</accession>
<dbReference type="Gene3D" id="3.10.20.30">
    <property type="match status" value="1"/>
</dbReference>
<dbReference type="Pfam" id="PF02597">
    <property type="entry name" value="ThiS"/>
    <property type="match status" value="1"/>
</dbReference>
<name>A0A3B1E2E7_9ZZZZ</name>
<gene>
    <name evidence="1" type="ORF">MNBD_PLANCTO02-1377</name>
</gene>
<dbReference type="SUPFAM" id="SSF54285">
    <property type="entry name" value="MoaD/ThiS"/>
    <property type="match status" value="1"/>
</dbReference>
<evidence type="ECO:0008006" key="2">
    <source>
        <dbReference type="Google" id="ProtNLM"/>
    </source>
</evidence>
<sequence length="66" mass="7162">MNITINDNVHDVPSGSTITDLLEQLGMKSKYVAVERNLELIPRAEHSDCLLVEGDKLEIVTLVGGG</sequence>
<dbReference type="AlphaFoldDB" id="A0A3B1E2E7"/>
<protein>
    <recommendedName>
        <fullName evidence="2">Sulfur carrier protein ThiS</fullName>
    </recommendedName>
</protein>
<dbReference type="InterPro" id="IPR012675">
    <property type="entry name" value="Beta-grasp_dom_sf"/>
</dbReference>
<dbReference type="InterPro" id="IPR016155">
    <property type="entry name" value="Mopterin_synth/thiamin_S_b"/>
</dbReference>
<dbReference type="InterPro" id="IPR003749">
    <property type="entry name" value="ThiS/MoaD-like"/>
</dbReference>
<organism evidence="1">
    <name type="scientific">hydrothermal vent metagenome</name>
    <dbReference type="NCBI Taxonomy" id="652676"/>
    <lineage>
        <taxon>unclassified sequences</taxon>
        <taxon>metagenomes</taxon>
        <taxon>ecological metagenomes</taxon>
    </lineage>
</organism>
<dbReference type="NCBIfam" id="TIGR01683">
    <property type="entry name" value="thiS"/>
    <property type="match status" value="1"/>
</dbReference>
<dbReference type="EMBL" id="UOGL01000340">
    <property type="protein sequence ID" value="VAX39555.1"/>
    <property type="molecule type" value="Genomic_DNA"/>
</dbReference>
<dbReference type="PANTHER" id="PTHR34472:SF1">
    <property type="entry name" value="SULFUR CARRIER PROTEIN THIS"/>
    <property type="match status" value="1"/>
</dbReference>
<reference evidence="1" key="1">
    <citation type="submission" date="2018-06" db="EMBL/GenBank/DDBJ databases">
        <authorList>
            <person name="Zhirakovskaya E."/>
        </authorList>
    </citation>
    <scope>NUCLEOTIDE SEQUENCE</scope>
</reference>